<evidence type="ECO:0000313" key="12">
    <source>
        <dbReference type="Proteomes" id="UP001174677"/>
    </source>
</evidence>
<comment type="caution">
    <text evidence="11">The sequence shown here is derived from an EMBL/GenBank/DDBJ whole genome shotgun (WGS) entry which is preliminary data.</text>
</comment>
<keyword evidence="5" id="KW-1133">Transmembrane helix</keyword>
<evidence type="ECO:0000256" key="8">
    <source>
        <dbReference type="SAM" id="SignalP"/>
    </source>
</evidence>
<dbReference type="PANTHER" id="PTHR32285">
    <property type="entry name" value="PROTEIN TRICHOME BIREFRINGENCE-LIKE 9-RELATED"/>
    <property type="match status" value="1"/>
</dbReference>
<keyword evidence="8" id="KW-0732">Signal</keyword>
<evidence type="ECO:0000313" key="11">
    <source>
        <dbReference type="EMBL" id="KAJ9183032.1"/>
    </source>
</evidence>
<dbReference type="InterPro" id="IPR029962">
    <property type="entry name" value="TBL"/>
</dbReference>
<name>A0ABQ9MRV3_HEVBR</name>
<proteinExistence type="inferred from homology"/>
<evidence type="ECO:0000256" key="5">
    <source>
        <dbReference type="ARBA" id="ARBA00022989"/>
    </source>
</evidence>
<keyword evidence="12" id="KW-1185">Reference proteome</keyword>
<evidence type="ECO:0000256" key="6">
    <source>
        <dbReference type="ARBA" id="ARBA00023136"/>
    </source>
</evidence>
<sequence>MAMGVRMFGYVMMCGIVLCQFVVAGDDYINGGHYYQQIIGRSFESRNCDYFEGSWEYDDSYPLYDSTSCPFIGQGFDCQKNGRPDQDYLKYRWQPAACDIPRFNGVSTLEKYRGKKIMFVGDSLSNNMWVSLTCLLHASVPYSTYTIQQEGLLSTFFMPEYGIAVMWLKEGFLVDVIHDEQFGEVLKLDSINTGQQWLGMDVLIFNTYHWWFHTGRYRTWDYFQVGDKMVKEMDRLEALKIALTTWANWIDNNIDPSKTSVFYQGVVVAHLDAKEWDDPNPKAKECQGQTEPVEGSTYPGPMNQGEAVVKEIISNMTRPAYLLDITLLTQLRKDGHPSIYAGSGTKLSDCSHWCLAGVPDTWNQLLYAALFDN</sequence>
<feature type="chain" id="PRO_5045632386" description="Trichome birefringence-like N-terminal domain-containing protein" evidence="8">
    <location>
        <begin position="25"/>
        <end position="373"/>
    </location>
</feature>
<protein>
    <recommendedName>
        <fullName evidence="13">Trichome birefringence-like N-terminal domain-containing protein</fullName>
    </recommendedName>
</protein>
<keyword evidence="3" id="KW-0812">Transmembrane</keyword>
<evidence type="ECO:0000256" key="2">
    <source>
        <dbReference type="ARBA" id="ARBA00007727"/>
    </source>
</evidence>
<reference evidence="11" key="1">
    <citation type="journal article" date="2023" name="Plant Biotechnol. J.">
        <title>Chromosome-level wild Hevea brasiliensis genome provides new tools for genomic-assisted breeding and valuable loci to elevate rubber yield.</title>
        <authorList>
            <person name="Cheng H."/>
            <person name="Song X."/>
            <person name="Hu Y."/>
            <person name="Wu T."/>
            <person name="Yang Q."/>
            <person name="An Z."/>
            <person name="Feng S."/>
            <person name="Deng Z."/>
            <person name="Wu W."/>
            <person name="Zeng X."/>
            <person name="Tu M."/>
            <person name="Wang X."/>
            <person name="Huang H."/>
        </authorList>
    </citation>
    <scope>NUCLEOTIDE SEQUENCE</scope>
    <source>
        <strain evidence="11">MT/VB/25A 57/8</strain>
    </source>
</reference>
<keyword evidence="6" id="KW-0472">Membrane</keyword>
<dbReference type="InterPro" id="IPR026057">
    <property type="entry name" value="TBL_C"/>
</dbReference>
<feature type="domain" description="Trichome birefringence-like C-terminal" evidence="9">
    <location>
        <begin position="100"/>
        <end position="368"/>
    </location>
</feature>
<comment type="similarity">
    <text evidence="2">Belongs to the PC-esterase family. TBL subfamily.</text>
</comment>
<feature type="signal peptide" evidence="8">
    <location>
        <begin position="1"/>
        <end position="24"/>
    </location>
</feature>
<gene>
    <name evidence="11" type="ORF">P3X46_006951</name>
</gene>
<evidence type="ECO:0000259" key="9">
    <source>
        <dbReference type="Pfam" id="PF13839"/>
    </source>
</evidence>
<dbReference type="PANTHER" id="PTHR32285:SF30">
    <property type="entry name" value="PROTEIN TRICHOME BIREFRINGENCE-LIKE 42"/>
    <property type="match status" value="1"/>
</dbReference>
<feature type="domain" description="Trichome birefringence-like N-terminal" evidence="10">
    <location>
        <begin position="47"/>
        <end position="99"/>
    </location>
</feature>
<dbReference type="InterPro" id="IPR025846">
    <property type="entry name" value="TBL_N"/>
</dbReference>
<evidence type="ECO:0000259" key="10">
    <source>
        <dbReference type="Pfam" id="PF14416"/>
    </source>
</evidence>
<evidence type="ECO:0000256" key="1">
    <source>
        <dbReference type="ARBA" id="ARBA00004167"/>
    </source>
</evidence>
<keyword evidence="4" id="KW-0735">Signal-anchor</keyword>
<evidence type="ECO:0000256" key="3">
    <source>
        <dbReference type="ARBA" id="ARBA00022692"/>
    </source>
</evidence>
<dbReference type="EMBL" id="JARPOI010000004">
    <property type="protein sequence ID" value="KAJ9183032.1"/>
    <property type="molecule type" value="Genomic_DNA"/>
</dbReference>
<organism evidence="11 12">
    <name type="scientific">Hevea brasiliensis</name>
    <name type="common">Para rubber tree</name>
    <name type="synonym">Siphonia brasiliensis</name>
    <dbReference type="NCBI Taxonomy" id="3981"/>
    <lineage>
        <taxon>Eukaryota</taxon>
        <taxon>Viridiplantae</taxon>
        <taxon>Streptophyta</taxon>
        <taxon>Embryophyta</taxon>
        <taxon>Tracheophyta</taxon>
        <taxon>Spermatophyta</taxon>
        <taxon>Magnoliopsida</taxon>
        <taxon>eudicotyledons</taxon>
        <taxon>Gunneridae</taxon>
        <taxon>Pentapetalae</taxon>
        <taxon>rosids</taxon>
        <taxon>fabids</taxon>
        <taxon>Malpighiales</taxon>
        <taxon>Euphorbiaceae</taxon>
        <taxon>Crotonoideae</taxon>
        <taxon>Micrandreae</taxon>
        <taxon>Hevea</taxon>
    </lineage>
</organism>
<dbReference type="Pfam" id="PF14416">
    <property type="entry name" value="PMR5N"/>
    <property type="match status" value="1"/>
</dbReference>
<evidence type="ECO:0000256" key="7">
    <source>
        <dbReference type="SAM" id="MobiDB-lite"/>
    </source>
</evidence>
<accession>A0ABQ9MRV3</accession>
<evidence type="ECO:0000256" key="4">
    <source>
        <dbReference type="ARBA" id="ARBA00022968"/>
    </source>
</evidence>
<feature type="region of interest" description="Disordered" evidence="7">
    <location>
        <begin position="278"/>
        <end position="301"/>
    </location>
</feature>
<evidence type="ECO:0008006" key="13">
    <source>
        <dbReference type="Google" id="ProtNLM"/>
    </source>
</evidence>
<dbReference type="Proteomes" id="UP001174677">
    <property type="component" value="Chromosome 4"/>
</dbReference>
<dbReference type="Pfam" id="PF13839">
    <property type="entry name" value="PC-Esterase"/>
    <property type="match status" value="1"/>
</dbReference>
<comment type="subcellular location">
    <subcellularLocation>
        <location evidence="1">Membrane</location>
        <topology evidence="1">Single-pass membrane protein</topology>
    </subcellularLocation>
</comment>